<evidence type="ECO:0000313" key="3">
    <source>
        <dbReference type="EMBL" id="GES79221.1"/>
    </source>
</evidence>
<dbReference type="AlphaFoldDB" id="A0A2Z6S345"/>
<dbReference type="PANTHER" id="PTHR43591">
    <property type="entry name" value="METHYLTRANSFERASE"/>
    <property type="match status" value="1"/>
</dbReference>
<protein>
    <submittedName>
        <fullName evidence="3">S-adenosyl-L-methionine-dependent methyltransferase</fullName>
    </submittedName>
</protein>
<dbReference type="EMBL" id="BEXD01004256">
    <property type="protein sequence ID" value="GBC08891.1"/>
    <property type="molecule type" value="Genomic_DNA"/>
</dbReference>
<dbReference type="InterPro" id="IPR029063">
    <property type="entry name" value="SAM-dependent_MTases_sf"/>
</dbReference>
<organism evidence="2 4">
    <name type="scientific">Rhizophagus clarus</name>
    <dbReference type="NCBI Taxonomy" id="94130"/>
    <lineage>
        <taxon>Eukaryota</taxon>
        <taxon>Fungi</taxon>
        <taxon>Fungi incertae sedis</taxon>
        <taxon>Mucoromycota</taxon>
        <taxon>Glomeromycotina</taxon>
        <taxon>Glomeromycetes</taxon>
        <taxon>Glomerales</taxon>
        <taxon>Glomeraceae</taxon>
        <taxon>Rhizophagus</taxon>
    </lineage>
</organism>
<reference evidence="2 4" key="1">
    <citation type="submission" date="2017-11" db="EMBL/GenBank/DDBJ databases">
        <title>The genome of Rhizophagus clarus HR1 reveals common genetic basis of auxotrophy among arbuscular mycorrhizal fungi.</title>
        <authorList>
            <person name="Kobayashi Y."/>
        </authorList>
    </citation>
    <scope>NUCLEOTIDE SEQUENCE [LARGE SCALE GENOMIC DNA]</scope>
    <source>
        <strain evidence="2 4">HR1</strain>
    </source>
</reference>
<dbReference type="CDD" id="cd02440">
    <property type="entry name" value="AdoMet_MTases"/>
    <property type="match status" value="1"/>
</dbReference>
<dbReference type="EMBL" id="BLAL01000043">
    <property type="protein sequence ID" value="GES79221.1"/>
    <property type="molecule type" value="Genomic_DNA"/>
</dbReference>
<dbReference type="Pfam" id="PF13649">
    <property type="entry name" value="Methyltransf_25"/>
    <property type="match status" value="1"/>
</dbReference>
<feature type="domain" description="Methyltransferase" evidence="1">
    <location>
        <begin position="79"/>
        <end position="170"/>
    </location>
</feature>
<keyword evidence="3" id="KW-0808">Transferase</keyword>
<dbReference type="Proteomes" id="UP000615446">
    <property type="component" value="Unassembled WGS sequence"/>
</dbReference>
<dbReference type="InterPro" id="IPR041698">
    <property type="entry name" value="Methyltransf_25"/>
</dbReference>
<reference evidence="3" key="2">
    <citation type="submission" date="2019-10" db="EMBL/GenBank/DDBJ databases">
        <title>Conservation and host-specific expression of non-tandemly repeated heterogenous ribosome RNA gene in arbuscular mycorrhizal fungi.</title>
        <authorList>
            <person name="Maeda T."/>
            <person name="Kobayashi Y."/>
            <person name="Nakagawa T."/>
            <person name="Ezawa T."/>
            <person name="Yamaguchi K."/>
            <person name="Bino T."/>
            <person name="Nishimoto Y."/>
            <person name="Shigenobu S."/>
            <person name="Kawaguchi M."/>
        </authorList>
    </citation>
    <scope>NUCLEOTIDE SEQUENCE</scope>
    <source>
        <strain evidence="3">HR1</strain>
    </source>
</reference>
<dbReference type="Proteomes" id="UP000247702">
    <property type="component" value="Unassembled WGS sequence"/>
</dbReference>
<dbReference type="GO" id="GO:0008168">
    <property type="term" value="F:methyltransferase activity"/>
    <property type="evidence" value="ECO:0007669"/>
    <property type="project" value="UniProtKB-KW"/>
</dbReference>
<keyword evidence="4" id="KW-1185">Reference proteome</keyword>
<keyword evidence="3" id="KW-0489">Methyltransferase</keyword>
<sequence>MGNKNSNLKNKRSSLLVNKIQNDKIESEQEKQEKLLDYYLRTDISNIEISHMYHFLRNCLFQSSFSSPIKDKLVEGCKVLDIGCGPGTWLLDLSNKYENSYFFGIDFKPVFPQQIKPNNLKFIEADVTDGLSFQDNEFDFTRAESMNFMFTPDQWNFVLSELIRVTKPGGYIEISDRRNGYVGRGPIFREMTDAIWASFTKRDIDVKFINSLDSKFKSHSNIGEVHRIEKKLIVGPNGGKIGLVFQDVVISHLNIKLTSKVISEEMGISEEEYKDLVVRLVEEFKRTNVECSHIRFWTQKQLLEEQS</sequence>
<accession>A0A2Z6S345</accession>
<proteinExistence type="predicted"/>
<evidence type="ECO:0000313" key="2">
    <source>
        <dbReference type="EMBL" id="GBC08891.1"/>
    </source>
</evidence>
<name>A0A2Z6S345_9GLOM</name>
<evidence type="ECO:0000259" key="1">
    <source>
        <dbReference type="Pfam" id="PF13649"/>
    </source>
</evidence>
<dbReference type="PANTHER" id="PTHR43591:SF24">
    <property type="entry name" value="2-METHOXY-6-POLYPRENYL-1,4-BENZOQUINOL METHYLASE, MITOCHONDRIAL"/>
    <property type="match status" value="1"/>
</dbReference>
<dbReference type="Gene3D" id="3.40.50.150">
    <property type="entry name" value="Vaccinia Virus protein VP39"/>
    <property type="match status" value="1"/>
</dbReference>
<dbReference type="STRING" id="94130.A0A2Z6S345"/>
<dbReference type="SUPFAM" id="SSF53335">
    <property type="entry name" value="S-adenosyl-L-methionine-dependent methyltransferases"/>
    <property type="match status" value="1"/>
</dbReference>
<gene>
    <name evidence="3" type="ORF">RCL2_000653300</name>
    <name evidence="2" type="ORF">RclHR1_08470002</name>
</gene>
<comment type="caution">
    <text evidence="2">The sequence shown here is derived from an EMBL/GenBank/DDBJ whole genome shotgun (WGS) entry which is preliminary data.</text>
</comment>
<dbReference type="GO" id="GO:0032259">
    <property type="term" value="P:methylation"/>
    <property type="evidence" value="ECO:0007669"/>
    <property type="project" value="UniProtKB-KW"/>
</dbReference>
<dbReference type="OrthoDB" id="2013972at2759"/>
<evidence type="ECO:0000313" key="4">
    <source>
        <dbReference type="Proteomes" id="UP000247702"/>
    </source>
</evidence>